<dbReference type="Proteomes" id="UP000297245">
    <property type="component" value="Unassembled WGS sequence"/>
</dbReference>
<evidence type="ECO:0000313" key="2">
    <source>
        <dbReference type="Proteomes" id="UP000297245"/>
    </source>
</evidence>
<name>A0A4S8KRC4_DENBC</name>
<organism evidence="1 2">
    <name type="scientific">Dendrothele bispora (strain CBS 962.96)</name>
    <dbReference type="NCBI Taxonomy" id="1314807"/>
    <lineage>
        <taxon>Eukaryota</taxon>
        <taxon>Fungi</taxon>
        <taxon>Dikarya</taxon>
        <taxon>Basidiomycota</taxon>
        <taxon>Agaricomycotina</taxon>
        <taxon>Agaricomycetes</taxon>
        <taxon>Agaricomycetidae</taxon>
        <taxon>Agaricales</taxon>
        <taxon>Agaricales incertae sedis</taxon>
        <taxon>Dendrothele</taxon>
    </lineage>
</organism>
<accession>A0A4S8KRC4</accession>
<sequence length="315" mass="33965">MSRSFYKNARNCSFKGEIFNVAGNLNYIDQRVDSGSESQIVLHGAFGESIFDEYENVRQCDMRLLQQLSEIDKEPQPWEPENLPACIAEALGGFATRKTVSVKRSARVLLFLNLILFSIEWDRCGFCYYRSSYPVGRPEVKGRTGNGSVMEVELMGMVIVDVAGREQESTVIMTACGTIRTEAEVAGVRGASRVELRTKLVSGSCGHFEEGSCFGAATALISACPLPLDALAAVDRTINVTEDPAAENGHTFNNAVRPGAAAILFSLRHFSARSEHVASSLGTVAAPVLTLATGRQITLVSADSVAETGFLPKAA</sequence>
<protein>
    <submittedName>
        <fullName evidence="1">Uncharacterized protein</fullName>
    </submittedName>
</protein>
<proteinExistence type="predicted"/>
<keyword evidence="2" id="KW-1185">Reference proteome</keyword>
<evidence type="ECO:0000313" key="1">
    <source>
        <dbReference type="EMBL" id="THU78302.1"/>
    </source>
</evidence>
<dbReference type="EMBL" id="ML180220">
    <property type="protein sequence ID" value="THU78302.1"/>
    <property type="molecule type" value="Genomic_DNA"/>
</dbReference>
<reference evidence="1 2" key="1">
    <citation type="journal article" date="2019" name="Nat. Ecol. Evol.">
        <title>Megaphylogeny resolves global patterns of mushroom evolution.</title>
        <authorList>
            <person name="Varga T."/>
            <person name="Krizsan K."/>
            <person name="Foldi C."/>
            <person name="Dima B."/>
            <person name="Sanchez-Garcia M."/>
            <person name="Sanchez-Ramirez S."/>
            <person name="Szollosi G.J."/>
            <person name="Szarkandi J.G."/>
            <person name="Papp V."/>
            <person name="Albert L."/>
            <person name="Andreopoulos W."/>
            <person name="Angelini C."/>
            <person name="Antonin V."/>
            <person name="Barry K.W."/>
            <person name="Bougher N.L."/>
            <person name="Buchanan P."/>
            <person name="Buyck B."/>
            <person name="Bense V."/>
            <person name="Catcheside P."/>
            <person name="Chovatia M."/>
            <person name="Cooper J."/>
            <person name="Damon W."/>
            <person name="Desjardin D."/>
            <person name="Finy P."/>
            <person name="Geml J."/>
            <person name="Haridas S."/>
            <person name="Hughes K."/>
            <person name="Justo A."/>
            <person name="Karasinski D."/>
            <person name="Kautmanova I."/>
            <person name="Kiss B."/>
            <person name="Kocsube S."/>
            <person name="Kotiranta H."/>
            <person name="LaButti K.M."/>
            <person name="Lechner B.E."/>
            <person name="Liimatainen K."/>
            <person name="Lipzen A."/>
            <person name="Lukacs Z."/>
            <person name="Mihaltcheva S."/>
            <person name="Morgado L.N."/>
            <person name="Niskanen T."/>
            <person name="Noordeloos M.E."/>
            <person name="Ohm R.A."/>
            <person name="Ortiz-Santana B."/>
            <person name="Ovrebo C."/>
            <person name="Racz N."/>
            <person name="Riley R."/>
            <person name="Savchenko A."/>
            <person name="Shiryaev A."/>
            <person name="Soop K."/>
            <person name="Spirin V."/>
            <person name="Szebenyi C."/>
            <person name="Tomsovsky M."/>
            <person name="Tulloss R.E."/>
            <person name="Uehling J."/>
            <person name="Grigoriev I.V."/>
            <person name="Vagvolgyi C."/>
            <person name="Papp T."/>
            <person name="Martin F.M."/>
            <person name="Miettinen O."/>
            <person name="Hibbett D.S."/>
            <person name="Nagy L.G."/>
        </authorList>
    </citation>
    <scope>NUCLEOTIDE SEQUENCE [LARGE SCALE GENOMIC DNA]</scope>
    <source>
        <strain evidence="1 2">CBS 962.96</strain>
    </source>
</reference>
<gene>
    <name evidence="1" type="ORF">K435DRAFT_888221</name>
</gene>
<dbReference type="AlphaFoldDB" id="A0A4S8KRC4"/>